<dbReference type="InParanoid" id="Q2FLV0"/>
<dbReference type="eggNOG" id="arCOG02411">
    <property type="taxonomic scope" value="Archaea"/>
</dbReference>
<dbReference type="HOGENOM" id="CLU_114047_2_1_2"/>
<dbReference type="Gene3D" id="3.30.160.250">
    <property type="match status" value="1"/>
</dbReference>
<reference evidence="3" key="1">
    <citation type="journal article" date="2016" name="Stand. Genomic Sci.">
        <title>Complete genome sequence of Methanospirillum hungatei type strain JF1.</title>
        <authorList>
            <person name="Gunsalus R.P."/>
            <person name="Cook L.E."/>
            <person name="Crable B."/>
            <person name="Rohlin L."/>
            <person name="McDonald E."/>
            <person name="Mouttaki H."/>
            <person name="Sieber J.R."/>
            <person name="Poweleit N."/>
            <person name="Zhou H."/>
            <person name="Lapidus A.L."/>
            <person name="Daligault H.E."/>
            <person name="Land M."/>
            <person name="Gilna P."/>
            <person name="Ivanova N."/>
            <person name="Kyrpides N."/>
            <person name="Culley D.E."/>
            <person name="McInerney M.J."/>
        </authorList>
    </citation>
    <scope>NUCLEOTIDE SEQUENCE [LARGE SCALE GENOMIC DNA]</scope>
    <source>
        <strain evidence="3">ATCC 27890 / DSM 864 / NBRC 100397 / JF-1</strain>
    </source>
</reference>
<dbReference type="STRING" id="323259.Mhun_0378"/>
<evidence type="ECO:0000313" key="3">
    <source>
        <dbReference type="Proteomes" id="UP000001941"/>
    </source>
</evidence>
<dbReference type="Pfam" id="PF15919">
    <property type="entry name" value="HicB_lk_antitox"/>
    <property type="match status" value="1"/>
</dbReference>
<evidence type="ECO:0000313" key="2">
    <source>
        <dbReference type="EMBL" id="ABD40144.1"/>
    </source>
</evidence>
<accession>Q2FLV0</accession>
<dbReference type="SUPFAM" id="SSF143100">
    <property type="entry name" value="TTHA1013/TTHA0281-like"/>
    <property type="match status" value="1"/>
</dbReference>
<dbReference type="GeneID" id="3922870"/>
<feature type="domain" description="HicB-like antitoxin of toxin-antitoxin system" evidence="1">
    <location>
        <begin position="13"/>
        <end position="63"/>
    </location>
</feature>
<dbReference type="Proteomes" id="UP000001941">
    <property type="component" value="Chromosome"/>
</dbReference>
<dbReference type="PANTHER" id="PTHR34504">
    <property type="entry name" value="ANTITOXIN HICB"/>
    <property type="match status" value="1"/>
</dbReference>
<dbReference type="InterPro" id="IPR051404">
    <property type="entry name" value="TA_system_antitoxin"/>
</dbReference>
<dbReference type="KEGG" id="mhu:Mhun_0378"/>
<sequence length="72" mass="7907">MTLKFKVELIQEPDGGYIAHVPALPGCHTQGDSFDEVIENVKDAIQLYMDVLSEESTISPTNSQSQIVEVSI</sequence>
<dbReference type="PANTHER" id="PTHR34504:SF2">
    <property type="entry name" value="UPF0150 PROTEIN SSL0259"/>
    <property type="match status" value="1"/>
</dbReference>
<dbReference type="EnsemblBacteria" id="ABD40144">
    <property type="protein sequence ID" value="ABD40144"/>
    <property type="gene ID" value="Mhun_0378"/>
</dbReference>
<dbReference type="RefSeq" id="WP_011447438.1">
    <property type="nucleotide sequence ID" value="NC_007796.1"/>
</dbReference>
<dbReference type="InterPro" id="IPR031807">
    <property type="entry name" value="HicB-like"/>
</dbReference>
<organism evidence="2 3">
    <name type="scientific">Methanospirillum hungatei JF-1 (strain ATCC 27890 / DSM 864 / NBRC 100397 / JF-1)</name>
    <dbReference type="NCBI Taxonomy" id="323259"/>
    <lineage>
        <taxon>Archaea</taxon>
        <taxon>Methanobacteriati</taxon>
        <taxon>Methanobacteriota</taxon>
        <taxon>Stenosarchaea group</taxon>
        <taxon>Methanomicrobia</taxon>
        <taxon>Methanomicrobiales</taxon>
        <taxon>Methanospirillaceae</taxon>
        <taxon>Methanospirillum</taxon>
    </lineage>
</organism>
<dbReference type="AlphaFoldDB" id="Q2FLV0"/>
<dbReference type="EMBL" id="CP000254">
    <property type="protein sequence ID" value="ABD40144.1"/>
    <property type="molecule type" value="Genomic_DNA"/>
</dbReference>
<gene>
    <name evidence="2" type="ordered locus">Mhun_0378</name>
</gene>
<name>Q2FLV0_METHJ</name>
<keyword evidence="3" id="KW-1185">Reference proteome</keyword>
<dbReference type="OrthoDB" id="133743at2157"/>
<dbReference type="InterPro" id="IPR035069">
    <property type="entry name" value="TTHA1013/TTHA0281-like"/>
</dbReference>
<proteinExistence type="predicted"/>
<evidence type="ECO:0000259" key="1">
    <source>
        <dbReference type="Pfam" id="PF15919"/>
    </source>
</evidence>
<protein>
    <recommendedName>
        <fullName evidence="1">HicB-like antitoxin of toxin-antitoxin system domain-containing protein</fullName>
    </recommendedName>
</protein>